<feature type="compositionally biased region" description="Acidic residues" evidence="4">
    <location>
        <begin position="158"/>
        <end position="184"/>
    </location>
</feature>
<feature type="region of interest" description="Disordered" evidence="4">
    <location>
        <begin position="122"/>
        <end position="214"/>
    </location>
</feature>
<dbReference type="GO" id="GO:0042273">
    <property type="term" value="P:ribosomal large subunit biogenesis"/>
    <property type="evidence" value="ECO:0007669"/>
    <property type="project" value="TreeGrafter"/>
</dbReference>
<feature type="compositionally biased region" description="Basic and acidic residues" evidence="4">
    <location>
        <begin position="134"/>
        <end position="143"/>
    </location>
</feature>
<protein>
    <submittedName>
        <fullName evidence="5">Uncharacterized protein</fullName>
    </submittedName>
</protein>
<feature type="compositionally biased region" description="Basic and acidic residues" evidence="4">
    <location>
        <begin position="74"/>
        <end position="83"/>
    </location>
</feature>
<feature type="region of interest" description="Disordered" evidence="4">
    <location>
        <begin position="696"/>
        <end position="814"/>
    </location>
</feature>
<dbReference type="GO" id="GO:0030691">
    <property type="term" value="C:Noc2p-Noc3p complex"/>
    <property type="evidence" value="ECO:0007669"/>
    <property type="project" value="TreeGrafter"/>
</dbReference>
<comment type="subcellular location">
    <subcellularLocation>
        <location evidence="1">Nucleus</location>
    </subcellularLocation>
</comment>
<evidence type="ECO:0000256" key="2">
    <source>
        <dbReference type="ARBA" id="ARBA00005907"/>
    </source>
</evidence>
<dbReference type="GO" id="GO:0042393">
    <property type="term" value="F:histone binding"/>
    <property type="evidence" value="ECO:0007669"/>
    <property type="project" value="TreeGrafter"/>
</dbReference>
<dbReference type="InterPro" id="IPR005343">
    <property type="entry name" value="Noc2"/>
</dbReference>
<proteinExistence type="inferred from homology"/>
<dbReference type="STRING" id="7370.A0A1I8N2K9"/>
<feature type="compositionally biased region" description="Acidic residues" evidence="4">
    <location>
        <begin position="789"/>
        <end position="803"/>
    </location>
</feature>
<dbReference type="GO" id="GO:0030690">
    <property type="term" value="C:Noc1p-Noc2p complex"/>
    <property type="evidence" value="ECO:0007669"/>
    <property type="project" value="TreeGrafter"/>
</dbReference>
<feature type="compositionally biased region" description="Acidic residues" evidence="4">
    <location>
        <begin position="753"/>
        <end position="766"/>
    </location>
</feature>
<evidence type="ECO:0000313" key="5">
    <source>
        <dbReference type="EnsemblMetazoa" id="MDOA010879-PB"/>
    </source>
</evidence>
<organism evidence="5">
    <name type="scientific">Musca domestica</name>
    <name type="common">House fly</name>
    <dbReference type="NCBI Taxonomy" id="7370"/>
    <lineage>
        <taxon>Eukaryota</taxon>
        <taxon>Metazoa</taxon>
        <taxon>Ecdysozoa</taxon>
        <taxon>Arthropoda</taxon>
        <taxon>Hexapoda</taxon>
        <taxon>Insecta</taxon>
        <taxon>Pterygota</taxon>
        <taxon>Neoptera</taxon>
        <taxon>Endopterygota</taxon>
        <taxon>Diptera</taxon>
        <taxon>Brachycera</taxon>
        <taxon>Muscomorpha</taxon>
        <taxon>Muscoidea</taxon>
        <taxon>Muscidae</taxon>
        <taxon>Musca</taxon>
    </lineage>
</organism>
<feature type="compositionally biased region" description="Acidic residues" evidence="4">
    <location>
        <begin position="123"/>
        <end position="133"/>
    </location>
</feature>
<feature type="compositionally biased region" description="Acidic residues" evidence="4">
    <location>
        <begin position="196"/>
        <end position="211"/>
    </location>
</feature>
<dbReference type="EnsemblMetazoa" id="MDOA010879-RB">
    <property type="protein sequence ID" value="MDOA010879-PB"/>
    <property type="gene ID" value="MDOA010879"/>
</dbReference>
<evidence type="ECO:0000256" key="3">
    <source>
        <dbReference type="ARBA" id="ARBA00023242"/>
    </source>
</evidence>
<dbReference type="KEGG" id="mde:101895964"/>
<dbReference type="Pfam" id="PF03715">
    <property type="entry name" value="Noc2"/>
    <property type="match status" value="1"/>
</dbReference>
<dbReference type="GO" id="GO:0005654">
    <property type="term" value="C:nucleoplasm"/>
    <property type="evidence" value="ECO:0007669"/>
    <property type="project" value="TreeGrafter"/>
</dbReference>
<dbReference type="OrthoDB" id="10266662at2759"/>
<dbReference type="GO" id="GO:0003714">
    <property type="term" value="F:transcription corepressor activity"/>
    <property type="evidence" value="ECO:0007669"/>
    <property type="project" value="TreeGrafter"/>
</dbReference>
<dbReference type="PANTHER" id="PTHR12687">
    <property type="entry name" value="NUCLEOLAR COMPLEX 2 AND RAD4-RELATED"/>
    <property type="match status" value="1"/>
</dbReference>
<evidence type="ECO:0000256" key="4">
    <source>
        <dbReference type="SAM" id="MobiDB-lite"/>
    </source>
</evidence>
<dbReference type="GO" id="GO:0005730">
    <property type="term" value="C:nucleolus"/>
    <property type="evidence" value="ECO:0007669"/>
    <property type="project" value="TreeGrafter"/>
</dbReference>
<comment type="similarity">
    <text evidence="2">Belongs to the NOC2 family.</text>
</comment>
<reference evidence="5" key="1">
    <citation type="submission" date="2020-05" db="UniProtKB">
        <authorList>
            <consortium name="EnsemblMetazoa"/>
        </authorList>
    </citation>
    <scope>IDENTIFICATION</scope>
    <source>
        <strain evidence="5">Aabys</strain>
    </source>
</reference>
<dbReference type="PANTHER" id="PTHR12687:SF4">
    <property type="entry name" value="NUCLEOLAR COMPLEX PROTEIN 2 HOMOLOG"/>
    <property type="match status" value="1"/>
</dbReference>
<feature type="compositionally biased region" description="Basic residues" evidence="4">
    <location>
        <begin position="769"/>
        <end position="782"/>
    </location>
</feature>
<dbReference type="SUPFAM" id="SSF48371">
    <property type="entry name" value="ARM repeat"/>
    <property type="match status" value="1"/>
</dbReference>
<dbReference type="RefSeq" id="XP_011294274.2">
    <property type="nucleotide sequence ID" value="XM_011295972.3"/>
</dbReference>
<feature type="compositionally biased region" description="Basic residues" evidence="4">
    <location>
        <begin position="1"/>
        <end position="10"/>
    </location>
</feature>
<dbReference type="VEuPathDB" id="VectorBase:MDOA010879"/>
<dbReference type="VEuPathDB" id="VectorBase:MDOMA2_010352"/>
<dbReference type="InterPro" id="IPR016024">
    <property type="entry name" value="ARM-type_fold"/>
</dbReference>
<name>A0A1I8N2K9_MUSDO</name>
<evidence type="ECO:0000256" key="1">
    <source>
        <dbReference type="ARBA" id="ARBA00004123"/>
    </source>
</evidence>
<sequence length="814" mass="93313">MKNLVKKPGKPKSLATIEKKKKVGNTEDKLQKVKKLKEVVEKEAAEVAPKKLKTKVKKTQEPSVESTKKSKKLNKSDKNDDGKKKKNKKSHKEELEGLKDIDPEFYDFLKKNDKQLLEFNMLDSDDDDEEDEAEVKSKKEVKGKTSKKEKKSKKSQDSDDDDFLDDDEEDDDEDEEMDDDDEEDEKFHKPNADLEVASDESDFEADEEPEMASDGVQKVTLNLLRQWQIQLEQDKVPIDIVRKVTQAFSSALASITPDAEQVELPFKVVGSAAFNGVIQLCVLHLQPAILRFLGIKEKSNVPLHKNKKWNKVRGCLRYYLTDLIRLVEQVSSPNILSVLLKHLHQMANMVAPFTTLGKTILKRLIVLWSTGDETIRVVAFLCILKITRNQQVTMLNHVLKAMYLSYVRNSKFVSPNTLPSINFMRRSLVEMFALDLNTTYQHAFLYIRQLAIHLRNAVILKKKDSFQAVYNWQYINSLRLWCDLLGLTADKQQLQPLIYPLVTIAIGVIRLIPTAQYFPLRFHCLQSLIELAKNTHTFIPVLPLILEVLRSNTFNKKHSSVSMKPQQFTCILRLNKGQLAENGFRDEVVEQVCGLTLEYLAYESNSLAFCDLAVHTVTALKSYLKDCRNANYSRKIKQLIDKIAENSKFIEQERRKITFGLKDTEQIGAWETQVRNKGTPLDIYYNAWVKTHETKKRRQAAQADSVNDGYDLPVLKKPTKKPMSIKNENGEVELFPSDSEDDEAGDSKLPGVEESDEEQMVVDDEETKPKKKTKKDKKKSKKASAATEQEVDIPVEEPENEEVDIVKDLDMDDW</sequence>
<feature type="region of interest" description="Disordered" evidence="4">
    <location>
        <begin position="51"/>
        <end position="97"/>
    </location>
</feature>
<accession>A0A1I8N2K9</accession>
<dbReference type="eggNOG" id="KOG2256">
    <property type="taxonomic scope" value="Eukaryota"/>
</dbReference>
<feature type="region of interest" description="Disordered" evidence="4">
    <location>
        <begin position="1"/>
        <end position="20"/>
    </location>
</feature>
<gene>
    <name evidence="5" type="primary">101895964</name>
</gene>
<feature type="compositionally biased region" description="Basic residues" evidence="4">
    <location>
        <begin position="144"/>
        <end position="153"/>
    </location>
</feature>
<dbReference type="GO" id="GO:0000122">
    <property type="term" value="P:negative regulation of transcription by RNA polymerase II"/>
    <property type="evidence" value="ECO:0007669"/>
    <property type="project" value="TreeGrafter"/>
</dbReference>
<feature type="compositionally biased region" description="Basic and acidic residues" evidence="4">
    <location>
        <begin position="804"/>
        <end position="814"/>
    </location>
</feature>
<dbReference type="AlphaFoldDB" id="A0A1I8N2K9"/>
<keyword evidence="3" id="KW-0539">Nucleus</keyword>